<dbReference type="GO" id="GO:0006298">
    <property type="term" value="P:mismatch repair"/>
    <property type="evidence" value="ECO:0007669"/>
    <property type="project" value="InterPro"/>
</dbReference>
<sequence length="409" mass="47348">MKIICFYLLPLQAMEELSALFRWLFEGKGTFIKLFIGDMQPLTSYSLHLVRSGDLITEKIQNLRDVQVEGNADMCYDVMLYTDSEHTVTDHFSEWRVLMHNIVIGGILINERFYGEEMRGDGNVKRCASNNCNGMNWQRNIDGNGIEQRMQRVRGGDPKLTRGKNTGRTCQIVEEAEQYFNSYGTFIVCKVKSLALKKYLDREKNSHVLCHRFLKKYEKCDVNTGILHFEDEKRRRKESGSTGSKVCKKMSKSKERSTLHNNGQMKARDVEMDNGLNITGSYGKKTLPRPGHADTQKCTKEQVSNARLIGQFNNEFIVIEIADSIFMIDQHAIHERIRLEKLLKIRKMKGIKYDLEALKESACKGAIKFKEKLSVHKMKEIVRWYRSLKYPFVCCHGRPTIVHVGRVER</sequence>
<dbReference type="PANTHER" id="PTHR10073">
    <property type="entry name" value="DNA MISMATCH REPAIR PROTEIN MLH, PMS, MUTL"/>
    <property type="match status" value="1"/>
</dbReference>
<reference evidence="4" key="1">
    <citation type="submission" date="2011-03" db="EMBL/GenBank/DDBJ databases">
        <title>The genome sequence of Vavraia culicis strain floridensis.</title>
        <authorList>
            <consortium name="The Broad Institute Genome Sequencing Platform"/>
            <person name="Cuomo C."/>
            <person name="Becnel J."/>
            <person name="Sanscrainte N."/>
            <person name="Young S.K."/>
            <person name="Zeng Q."/>
            <person name="Gargeya S."/>
            <person name="Fitzgerald M."/>
            <person name="Haas B."/>
            <person name="Abouelleil A."/>
            <person name="Alvarado L."/>
            <person name="Arachchi H.M."/>
            <person name="Berlin A."/>
            <person name="Chapman S.B."/>
            <person name="Gearin G."/>
            <person name="Goldberg J."/>
            <person name="Griggs A."/>
            <person name="Gujja S."/>
            <person name="Hansen M."/>
            <person name="Heiman D."/>
            <person name="Howarth C."/>
            <person name="Larimer J."/>
            <person name="Lui A."/>
            <person name="MacDonald P.J.P."/>
            <person name="McCowen C."/>
            <person name="Montmayeur A."/>
            <person name="Murphy C."/>
            <person name="Neiman D."/>
            <person name="Pearson M."/>
            <person name="Priest M."/>
            <person name="Roberts A."/>
            <person name="Saif S."/>
            <person name="Shea T."/>
            <person name="Sisk P."/>
            <person name="Stolte C."/>
            <person name="Sykes S."/>
            <person name="Wortman J."/>
            <person name="Nusbaum C."/>
            <person name="Birren B."/>
        </authorList>
    </citation>
    <scope>NUCLEOTIDE SEQUENCE [LARGE SCALE GENOMIC DNA]</scope>
    <source>
        <strain evidence="4">floridensis</strain>
    </source>
</reference>
<evidence type="ECO:0000313" key="4">
    <source>
        <dbReference type="Proteomes" id="UP000011081"/>
    </source>
</evidence>
<dbReference type="EMBL" id="GL877434">
    <property type="protein sequence ID" value="ELA46731.1"/>
    <property type="molecule type" value="Genomic_DNA"/>
</dbReference>
<dbReference type="InterPro" id="IPR042120">
    <property type="entry name" value="MutL_C_dimsub"/>
</dbReference>
<name>L2GST0_VAVCU</name>
<evidence type="ECO:0000313" key="3">
    <source>
        <dbReference type="EMBL" id="ELA46731.1"/>
    </source>
</evidence>
<dbReference type="InterPro" id="IPR014790">
    <property type="entry name" value="MutL_C"/>
</dbReference>
<dbReference type="InterPro" id="IPR037198">
    <property type="entry name" value="MutL_C_sf"/>
</dbReference>
<keyword evidence="4" id="KW-1185">Reference proteome</keyword>
<feature type="domain" description="MutL C-terminal dimerisation" evidence="2">
    <location>
        <begin position="309"/>
        <end position="346"/>
    </location>
</feature>
<dbReference type="Proteomes" id="UP000011081">
    <property type="component" value="Unassembled WGS sequence"/>
</dbReference>
<organism evidence="3 4">
    <name type="scientific">Vavraia culicis (isolate floridensis)</name>
    <name type="common">Microsporidian parasite</name>
    <dbReference type="NCBI Taxonomy" id="948595"/>
    <lineage>
        <taxon>Eukaryota</taxon>
        <taxon>Fungi</taxon>
        <taxon>Fungi incertae sedis</taxon>
        <taxon>Microsporidia</taxon>
        <taxon>Pleistophoridae</taxon>
        <taxon>Vavraia</taxon>
    </lineage>
</organism>
<dbReference type="OrthoDB" id="10263226at2759"/>
<dbReference type="GO" id="GO:0032300">
    <property type="term" value="C:mismatch repair complex"/>
    <property type="evidence" value="ECO:0007669"/>
    <property type="project" value="InterPro"/>
</dbReference>
<dbReference type="GeneID" id="19879630"/>
<dbReference type="VEuPathDB" id="MicrosporidiaDB:VCUG_01757"/>
<dbReference type="GO" id="GO:0005524">
    <property type="term" value="F:ATP binding"/>
    <property type="evidence" value="ECO:0007669"/>
    <property type="project" value="InterPro"/>
</dbReference>
<dbReference type="Pfam" id="PF08676">
    <property type="entry name" value="MutL_C"/>
    <property type="match status" value="1"/>
</dbReference>
<gene>
    <name evidence="3" type="ORF">VCUG_01757</name>
</gene>
<dbReference type="STRING" id="948595.L2GST0"/>
<protein>
    <recommendedName>
        <fullName evidence="2">MutL C-terminal dimerisation domain-containing protein</fullName>
    </recommendedName>
</protein>
<proteinExistence type="predicted"/>
<dbReference type="HOGENOM" id="CLU_673002_0_0_1"/>
<evidence type="ECO:0000259" key="2">
    <source>
        <dbReference type="Pfam" id="PF08676"/>
    </source>
</evidence>
<dbReference type="AlphaFoldDB" id="L2GST0"/>
<dbReference type="SUPFAM" id="SSF118116">
    <property type="entry name" value="DNA mismatch repair protein MutL"/>
    <property type="match status" value="1"/>
</dbReference>
<dbReference type="GO" id="GO:0140664">
    <property type="term" value="F:ATP-dependent DNA damage sensor activity"/>
    <property type="evidence" value="ECO:0007669"/>
    <property type="project" value="InterPro"/>
</dbReference>
<accession>L2GST0</accession>
<evidence type="ECO:0000256" key="1">
    <source>
        <dbReference type="SAM" id="MobiDB-lite"/>
    </source>
</evidence>
<dbReference type="InterPro" id="IPR038973">
    <property type="entry name" value="MutL/Mlh/Pms-like"/>
</dbReference>
<dbReference type="GO" id="GO:0016887">
    <property type="term" value="F:ATP hydrolysis activity"/>
    <property type="evidence" value="ECO:0007669"/>
    <property type="project" value="InterPro"/>
</dbReference>
<dbReference type="PANTHER" id="PTHR10073:SF12">
    <property type="entry name" value="DNA MISMATCH REPAIR PROTEIN MLH1"/>
    <property type="match status" value="1"/>
</dbReference>
<dbReference type="RefSeq" id="XP_008074775.1">
    <property type="nucleotide sequence ID" value="XM_008076584.1"/>
</dbReference>
<dbReference type="Gene3D" id="3.30.1540.20">
    <property type="entry name" value="MutL, C-terminal domain, dimerisation subdomain"/>
    <property type="match status" value="1"/>
</dbReference>
<dbReference type="InParanoid" id="L2GST0"/>
<feature type="region of interest" description="Disordered" evidence="1">
    <location>
        <begin position="233"/>
        <end position="266"/>
    </location>
</feature>